<proteinExistence type="predicted"/>
<keyword evidence="2" id="KW-1185">Reference proteome</keyword>
<protein>
    <submittedName>
        <fullName evidence="1">DUF3231 family protein</fullName>
    </submittedName>
</protein>
<dbReference type="RefSeq" id="WP_153727595.1">
    <property type="nucleotide sequence ID" value="NZ_WJNH01000002.1"/>
</dbReference>
<dbReference type="Proteomes" id="UP000480185">
    <property type="component" value="Unassembled WGS sequence"/>
</dbReference>
<evidence type="ECO:0000313" key="1">
    <source>
        <dbReference type="EMBL" id="MRG85679.1"/>
    </source>
</evidence>
<evidence type="ECO:0000313" key="2">
    <source>
        <dbReference type="Proteomes" id="UP000480185"/>
    </source>
</evidence>
<dbReference type="Gene3D" id="1.20.1260.10">
    <property type="match status" value="2"/>
</dbReference>
<dbReference type="InterPro" id="IPR012347">
    <property type="entry name" value="Ferritin-like"/>
</dbReference>
<reference evidence="1 2" key="1">
    <citation type="submission" date="2019-11" db="EMBL/GenBank/DDBJ databases">
        <authorList>
            <person name="Li J."/>
        </authorList>
    </citation>
    <scope>NUCLEOTIDE SEQUENCE [LARGE SCALE GENOMIC DNA]</scope>
    <source>
        <strain evidence="1 2">J4</strain>
    </source>
</reference>
<sequence>METNHNTRLTASEISNLWTQYMFDSMNLCFFNYALEHLEDDDIRSVYDKASTLSEQHLVESGRFLEQEKFPIPKGFTEEDVKKQADRLFQDPFYLNYLYIMSLHGLTAYGLSVGNSIREDLRNYFIKCNQEALNLYNEVIAAMLTKGIYTRPPVLNPSGKVSFVQDQGFLAGWFGDRRPLTALEIGNITFNMNKMNLHIALKVGFGQVASSKEVRQICERGIRITSKHTEIFRGIFREEKLNSPMSWQSHVTNTTESIFSDKYIMYQLHLSTQAAIAFYGAALSVSARRDLGTQYTRLISELLKFSEDCANIMIKNGWFEEPPMNVDRDKLMKEK</sequence>
<name>A0A6G1X432_9BACI</name>
<dbReference type="AlphaFoldDB" id="A0A6G1X432"/>
<dbReference type="OrthoDB" id="1675670at2"/>
<gene>
    <name evidence="1" type="ORF">GH754_04940</name>
</gene>
<accession>A0A6G1X432</accession>
<dbReference type="InterPro" id="IPR021617">
    <property type="entry name" value="DUF3231"/>
</dbReference>
<dbReference type="Pfam" id="PF11553">
    <property type="entry name" value="DUF3231"/>
    <property type="match status" value="2"/>
</dbReference>
<dbReference type="EMBL" id="WJNH01000002">
    <property type="protein sequence ID" value="MRG85679.1"/>
    <property type="molecule type" value="Genomic_DNA"/>
</dbReference>
<organism evidence="1 2">
    <name type="scientific">Salinibacillus xinjiangensis</name>
    <dbReference type="NCBI Taxonomy" id="1229268"/>
    <lineage>
        <taxon>Bacteria</taxon>
        <taxon>Bacillati</taxon>
        <taxon>Bacillota</taxon>
        <taxon>Bacilli</taxon>
        <taxon>Bacillales</taxon>
        <taxon>Bacillaceae</taxon>
        <taxon>Salinibacillus</taxon>
    </lineage>
</organism>
<comment type="caution">
    <text evidence="1">The sequence shown here is derived from an EMBL/GenBank/DDBJ whole genome shotgun (WGS) entry which is preliminary data.</text>
</comment>